<dbReference type="SMART" id="SM00129">
    <property type="entry name" value="KISc"/>
    <property type="match status" value="1"/>
</dbReference>
<dbReference type="InterPro" id="IPR031852">
    <property type="entry name" value="Vik1/Cik1_MT-bd"/>
</dbReference>
<dbReference type="eggNOG" id="KOG0239">
    <property type="taxonomic scope" value="Eukaryota"/>
</dbReference>
<feature type="binding site" evidence="3">
    <location>
        <begin position="460"/>
        <end position="467"/>
    </location>
    <ligand>
        <name>ATP</name>
        <dbReference type="ChEBI" id="CHEBI:30616"/>
    </ligand>
</feature>
<feature type="compositionally biased region" description="Low complexity" evidence="6">
    <location>
        <begin position="29"/>
        <end position="40"/>
    </location>
</feature>
<gene>
    <name evidence="8" type="ORF">AMSG_02362</name>
</gene>
<dbReference type="InterPro" id="IPR027417">
    <property type="entry name" value="P-loop_NTPase"/>
</dbReference>
<feature type="region of interest" description="Disordered" evidence="6">
    <location>
        <begin position="1"/>
        <end position="84"/>
    </location>
</feature>
<dbReference type="GO" id="GO:0005874">
    <property type="term" value="C:microtubule"/>
    <property type="evidence" value="ECO:0007669"/>
    <property type="project" value="UniProtKB-KW"/>
</dbReference>
<evidence type="ECO:0000259" key="7">
    <source>
        <dbReference type="PROSITE" id="PS50067"/>
    </source>
</evidence>
<dbReference type="PROSITE" id="PS50067">
    <property type="entry name" value="KINESIN_MOTOR_2"/>
    <property type="match status" value="1"/>
</dbReference>
<feature type="region of interest" description="Disordered" evidence="6">
    <location>
        <begin position="775"/>
        <end position="834"/>
    </location>
</feature>
<dbReference type="PANTHER" id="PTHR47972:SF63">
    <property type="entry name" value="KINESIN FAMILY MEMBER 25"/>
    <property type="match status" value="1"/>
</dbReference>
<dbReference type="InterPro" id="IPR001752">
    <property type="entry name" value="Kinesin_motor_dom"/>
</dbReference>
<dbReference type="EMBL" id="GL349441">
    <property type="protein sequence ID" value="KNC56393.1"/>
    <property type="molecule type" value="Genomic_DNA"/>
</dbReference>
<keyword evidence="5" id="KW-0175">Coiled coil</keyword>
<dbReference type="STRING" id="461836.A0A0L0DXY3"/>
<dbReference type="RefSeq" id="XP_013760907.1">
    <property type="nucleotide sequence ID" value="XM_013905453.1"/>
</dbReference>
<evidence type="ECO:0000256" key="4">
    <source>
        <dbReference type="RuleBase" id="RU000394"/>
    </source>
</evidence>
<proteinExistence type="inferred from homology"/>
<dbReference type="GO" id="GO:0007018">
    <property type="term" value="P:microtubule-based movement"/>
    <property type="evidence" value="ECO:0007669"/>
    <property type="project" value="InterPro"/>
</dbReference>
<dbReference type="PRINTS" id="PR00380">
    <property type="entry name" value="KINESINHEAVY"/>
</dbReference>
<dbReference type="Proteomes" id="UP000054408">
    <property type="component" value="Unassembled WGS sequence"/>
</dbReference>
<dbReference type="GO" id="GO:0005524">
    <property type="term" value="F:ATP binding"/>
    <property type="evidence" value="ECO:0007669"/>
    <property type="project" value="UniProtKB-UniRule"/>
</dbReference>
<dbReference type="Gene3D" id="3.40.850.10">
    <property type="entry name" value="Kinesin motor domain"/>
    <property type="match status" value="1"/>
</dbReference>
<dbReference type="OrthoDB" id="3176171at2759"/>
<sequence>MQHSGGFRTPVRGTPARGPRGTPSVYYTPPARFASSPFASRADRTPSTPLRVLGDATNARATPRAGENAKPVPPPAKDPRSVQPENDMVLLLDAALARERALEAELAAARADAAAAQAKVAEEYETQLEAARVDAAAVKARAAEEYDALYNEYVDMLAEREKGERAEVRNRALQMQNWVSNYETDITSSALQVVSLQNELGELESEIFTARLRELDIHQLRNLVTKAWADLATLNAAHTKLKAETSASLDSVSASLQAFATAAVTSAADSGLFAEPRPITTSAETQTVAPPATATTAVQVSPDPPAPQSLTMSGPLAVESVKAKALPVSRIPRPGGCNCKGKLRKALAQLELVNTKYQAEFARRRKIHDELVELRGNMRVFARVRPVLPAEAASGGTSIVEVPDEETLVIAPLASNKRPRTFEFDNVFGPQASQDEVFDYVDPLVTSLLDGKNVSILAYGQTGSGKTYTMQGPPDAPGMIPRSLGKLFDLINADDADADVSYALQASVIEIYNGEFRDLLVEDAVTAAAGYGAARPSAAFASPARACSPARAPGTPDVTASPRIDLMTRTPSTPSTPRTPRRRSARSAPAPTEADGMTRTTSVTVEFKGVSAEPVASMADVEGLLVRAEAARAKASTSMNERSSRSHLLVQLMVEKTNMRTKTIHTSKMVLVDLAGSECVGASGVKGINLREAKHINRSLSALADVLAAIRAGAPHIPFRNSKLTQALSDSLAGNAKVLLFVNIAPLEQFLVEASHSAAFGSSARRIIVQQATSGTAASSPAPASSSKEPATAPASPSRLAGSPAGGDEARASPLRRKVLTKRRKPTTPPDFVF</sequence>
<feature type="compositionally biased region" description="Low complexity" evidence="6">
    <location>
        <begin position="775"/>
        <end position="798"/>
    </location>
</feature>
<dbReference type="GeneID" id="25562046"/>
<organism evidence="8 9">
    <name type="scientific">Thecamonas trahens ATCC 50062</name>
    <dbReference type="NCBI Taxonomy" id="461836"/>
    <lineage>
        <taxon>Eukaryota</taxon>
        <taxon>Apusozoa</taxon>
        <taxon>Apusomonadida</taxon>
        <taxon>Apusomonadidae</taxon>
        <taxon>Thecamonas</taxon>
    </lineage>
</organism>
<evidence type="ECO:0000313" key="8">
    <source>
        <dbReference type="EMBL" id="KNC56393.1"/>
    </source>
</evidence>
<dbReference type="Pfam" id="PF00225">
    <property type="entry name" value="Kinesin"/>
    <property type="match status" value="1"/>
</dbReference>
<dbReference type="InterPro" id="IPR036961">
    <property type="entry name" value="Kinesin_motor_dom_sf"/>
</dbReference>
<evidence type="ECO:0000256" key="6">
    <source>
        <dbReference type="SAM" id="MobiDB-lite"/>
    </source>
</evidence>
<dbReference type="GO" id="GO:0003777">
    <property type="term" value="F:microtubule motor activity"/>
    <property type="evidence" value="ECO:0007669"/>
    <property type="project" value="InterPro"/>
</dbReference>
<feature type="compositionally biased region" description="Low complexity" evidence="6">
    <location>
        <begin position="543"/>
        <end position="554"/>
    </location>
</feature>
<feature type="region of interest" description="Disordered" evidence="6">
    <location>
        <begin position="543"/>
        <end position="602"/>
    </location>
</feature>
<keyword evidence="3 4" id="KW-0505">Motor protein</keyword>
<evidence type="ECO:0000256" key="1">
    <source>
        <dbReference type="ARBA" id="ARBA00022741"/>
    </source>
</evidence>
<dbReference type="Pfam" id="PF16796">
    <property type="entry name" value="Microtub_bd"/>
    <property type="match status" value="1"/>
</dbReference>
<dbReference type="SUPFAM" id="SSF52540">
    <property type="entry name" value="P-loop containing nucleoside triphosphate hydrolases"/>
    <property type="match status" value="1"/>
</dbReference>
<protein>
    <recommendedName>
        <fullName evidence="4">Kinesin-like protein</fullName>
    </recommendedName>
</protein>
<evidence type="ECO:0000313" key="9">
    <source>
        <dbReference type="Proteomes" id="UP000054408"/>
    </source>
</evidence>
<keyword evidence="9" id="KW-1185">Reference proteome</keyword>
<evidence type="ECO:0000256" key="3">
    <source>
        <dbReference type="PROSITE-ProRule" id="PRU00283"/>
    </source>
</evidence>
<feature type="region of interest" description="Disordered" evidence="6">
    <location>
        <begin position="282"/>
        <end position="310"/>
    </location>
</feature>
<keyword evidence="4" id="KW-0493">Microtubule</keyword>
<feature type="compositionally biased region" description="Low complexity" evidence="6">
    <location>
        <begin position="568"/>
        <end position="578"/>
    </location>
</feature>
<keyword evidence="2 3" id="KW-0067">ATP-binding</keyword>
<reference evidence="8 9" key="1">
    <citation type="submission" date="2010-05" db="EMBL/GenBank/DDBJ databases">
        <title>The Genome Sequence of Thecamonas trahens ATCC 50062.</title>
        <authorList>
            <consortium name="The Broad Institute Genome Sequencing Platform"/>
            <person name="Russ C."/>
            <person name="Cuomo C."/>
            <person name="Shea T."/>
            <person name="Young S.K."/>
            <person name="Zeng Q."/>
            <person name="Koehrsen M."/>
            <person name="Haas B."/>
            <person name="Borodovsky M."/>
            <person name="Guigo R."/>
            <person name="Alvarado L."/>
            <person name="Berlin A."/>
            <person name="Bochicchio J."/>
            <person name="Borenstein D."/>
            <person name="Chapman S."/>
            <person name="Chen Z."/>
            <person name="Freedman E."/>
            <person name="Gellesch M."/>
            <person name="Goldberg J."/>
            <person name="Griggs A."/>
            <person name="Gujja S."/>
            <person name="Heilman E."/>
            <person name="Heiman D."/>
            <person name="Hepburn T."/>
            <person name="Howarth C."/>
            <person name="Jen D."/>
            <person name="Larson L."/>
            <person name="Mehta T."/>
            <person name="Park D."/>
            <person name="Pearson M."/>
            <person name="Roberts A."/>
            <person name="Saif S."/>
            <person name="Shenoy N."/>
            <person name="Sisk P."/>
            <person name="Stolte C."/>
            <person name="Sykes S."/>
            <person name="Thomson T."/>
            <person name="Walk T."/>
            <person name="White J."/>
            <person name="Yandava C."/>
            <person name="Burger G."/>
            <person name="Gray M.W."/>
            <person name="Holland P.W.H."/>
            <person name="King N."/>
            <person name="Lang F.B.F."/>
            <person name="Roger A.J."/>
            <person name="Ruiz-Trillo I."/>
            <person name="Lander E."/>
            <person name="Nusbaum C."/>
        </authorList>
    </citation>
    <scope>NUCLEOTIDE SEQUENCE [LARGE SCALE GENOMIC DNA]</scope>
    <source>
        <strain evidence="8 9">ATCC 50062</strain>
    </source>
</reference>
<accession>A0A0L0DXY3</accession>
<feature type="coiled-coil region" evidence="5">
    <location>
        <begin position="92"/>
        <end position="141"/>
    </location>
</feature>
<dbReference type="InterPro" id="IPR019821">
    <property type="entry name" value="Kinesin_motor_CS"/>
</dbReference>
<dbReference type="GO" id="GO:0008017">
    <property type="term" value="F:microtubule binding"/>
    <property type="evidence" value="ECO:0007669"/>
    <property type="project" value="InterPro"/>
</dbReference>
<evidence type="ECO:0000256" key="5">
    <source>
        <dbReference type="SAM" id="Coils"/>
    </source>
</evidence>
<dbReference type="PANTHER" id="PTHR47972">
    <property type="entry name" value="KINESIN-LIKE PROTEIN KLP-3"/>
    <property type="match status" value="1"/>
</dbReference>
<feature type="compositionally biased region" description="Low complexity" evidence="6">
    <location>
        <begin position="285"/>
        <end position="300"/>
    </location>
</feature>
<keyword evidence="1 3" id="KW-0547">Nucleotide-binding</keyword>
<dbReference type="AlphaFoldDB" id="A0A0L0DXY3"/>
<feature type="domain" description="Kinesin motor" evidence="7">
    <location>
        <begin position="377"/>
        <end position="767"/>
    </location>
</feature>
<evidence type="ECO:0000256" key="2">
    <source>
        <dbReference type="ARBA" id="ARBA00022840"/>
    </source>
</evidence>
<dbReference type="PROSITE" id="PS00411">
    <property type="entry name" value="KINESIN_MOTOR_1"/>
    <property type="match status" value="1"/>
</dbReference>
<name>A0A0L0DXY3_THETB</name>
<dbReference type="InterPro" id="IPR027640">
    <property type="entry name" value="Kinesin-like_fam"/>
</dbReference>
<comment type="similarity">
    <text evidence="3 4">Belongs to the TRAFAC class myosin-kinesin ATPase superfamily. Kinesin family.</text>
</comment>
<feature type="compositionally biased region" description="Basic residues" evidence="6">
    <location>
        <begin position="814"/>
        <end position="826"/>
    </location>
</feature>